<accession>A0A2U1B783</accession>
<feature type="active site" description="Charge relay system" evidence="1">
    <location>
        <position position="554"/>
    </location>
</feature>
<dbReference type="SUPFAM" id="SSF53474">
    <property type="entry name" value="alpha/beta-Hydrolases"/>
    <property type="match status" value="1"/>
</dbReference>
<evidence type="ECO:0000256" key="2">
    <source>
        <dbReference type="PIRSR" id="PIRSR639069-2"/>
    </source>
</evidence>
<evidence type="ECO:0000256" key="3">
    <source>
        <dbReference type="SAM" id="SignalP"/>
    </source>
</evidence>
<dbReference type="InterPro" id="IPR008391">
    <property type="entry name" value="AXE1_dom"/>
</dbReference>
<protein>
    <submittedName>
        <fullName evidence="5">Cephalosporin-C deacetylase-like acetyl esterase</fullName>
    </submittedName>
</protein>
<keyword evidence="6" id="KW-1185">Reference proteome</keyword>
<dbReference type="PANTHER" id="PTHR40111">
    <property type="entry name" value="CEPHALOSPORIN-C DEACETYLASE"/>
    <property type="match status" value="1"/>
</dbReference>
<feature type="active site" description="Charge relay system" evidence="1">
    <location>
        <position position="525"/>
    </location>
</feature>
<feature type="binding site" evidence="2">
    <location>
        <position position="364"/>
    </location>
    <ligand>
        <name>substrate</name>
    </ligand>
</feature>
<dbReference type="GO" id="GO:0052689">
    <property type="term" value="F:carboxylic ester hydrolase activity"/>
    <property type="evidence" value="ECO:0007669"/>
    <property type="project" value="TreeGrafter"/>
</dbReference>
<dbReference type="PANTHER" id="PTHR40111:SF1">
    <property type="entry name" value="CEPHALOSPORIN-C DEACETYLASE"/>
    <property type="match status" value="1"/>
</dbReference>
<organism evidence="5 6">
    <name type="scientific">Victivallis vadensis</name>
    <dbReference type="NCBI Taxonomy" id="172901"/>
    <lineage>
        <taxon>Bacteria</taxon>
        <taxon>Pseudomonadati</taxon>
        <taxon>Lentisphaerota</taxon>
        <taxon>Lentisphaeria</taxon>
        <taxon>Victivallales</taxon>
        <taxon>Victivallaceae</taxon>
        <taxon>Victivallis</taxon>
    </lineage>
</organism>
<dbReference type="Gene3D" id="3.40.50.1820">
    <property type="entry name" value="alpha/beta hydrolase"/>
    <property type="match status" value="1"/>
</dbReference>
<evidence type="ECO:0000313" key="5">
    <source>
        <dbReference type="EMBL" id="PVY44546.1"/>
    </source>
</evidence>
<dbReference type="InterPro" id="IPR029058">
    <property type="entry name" value="AB_hydrolase_fold"/>
</dbReference>
<dbReference type="GO" id="GO:0005976">
    <property type="term" value="P:polysaccharide metabolic process"/>
    <property type="evidence" value="ECO:0007669"/>
    <property type="project" value="TreeGrafter"/>
</dbReference>
<evidence type="ECO:0000256" key="1">
    <source>
        <dbReference type="PIRSR" id="PIRSR639069-1"/>
    </source>
</evidence>
<feature type="active site" description="Nucleophile" evidence="1">
    <location>
        <position position="453"/>
    </location>
</feature>
<proteinExistence type="predicted"/>
<dbReference type="Proteomes" id="UP000245959">
    <property type="component" value="Unassembled WGS sequence"/>
</dbReference>
<evidence type="ECO:0000259" key="4">
    <source>
        <dbReference type="Pfam" id="PF05448"/>
    </source>
</evidence>
<dbReference type="AlphaFoldDB" id="A0A2U1B783"/>
<keyword evidence="3" id="KW-0732">Signal</keyword>
<dbReference type="ESTHER" id="9bact-d1n881">
    <property type="family name" value="Acetyl-esterase_deacetylase"/>
</dbReference>
<reference evidence="5 6" key="1">
    <citation type="submission" date="2018-04" db="EMBL/GenBank/DDBJ databases">
        <title>Genomic Encyclopedia of Type Strains, Phase IV (KMG-IV): sequencing the most valuable type-strain genomes for metagenomic binning, comparative biology and taxonomic classification.</title>
        <authorList>
            <person name="Goeker M."/>
        </authorList>
    </citation>
    <scope>NUCLEOTIDE SEQUENCE [LARGE SCALE GENOMIC DNA]</scope>
    <source>
        <strain evidence="5 6">DSM 14823</strain>
    </source>
</reference>
<dbReference type="InterPro" id="IPR039069">
    <property type="entry name" value="CE7"/>
</dbReference>
<evidence type="ECO:0000313" key="6">
    <source>
        <dbReference type="Proteomes" id="UP000245959"/>
    </source>
</evidence>
<comment type="caution">
    <text evidence="5">The sequence shown here is derived from an EMBL/GenBank/DDBJ whole genome shotgun (WGS) entry which is preliminary data.</text>
</comment>
<sequence length="575" mass="63395">MKAVFRLVCAACCWTAIMVAAEPVAVRLDAPEVRRQLNNTTRKLTETGELVFQHAAPAKSWIGIPIDPALIAGRELFFSVKVGAEGLPTPVANGNGIMVQLHYTKTDGGEQFLRLNVPNANSPLTRHSLKVCFPEGVKKAGLDLALLNVSGTVRFCEPMFRDALPVKDFSRFTVAGATDREEALYRENEPMKFRFQALNDGKPVEARLRLVRAGDDGKEESRIIEVAPDRPLEYVTSLDRPGYVMVRAMLLDENGEPVRRVPRPGAGARPVQYGLAAGVAPEKLRQGVPEPEDFDAFWQEEIRKLAAVPLKVLEKKAVESDDAVDVFDVKLSCAGDRPVSGYLTVPKAAKEGKKFPLRLRFDGYSVQSAPLYRDSGYITFSVNPHGIENGREAAYYRELQHSVLAGYGFRNEENQSPLTTYFHGMILRGLRAAEFIKTLPEWDGKKLEIIGGSQGAFQSVAVAGLTGGVTGCSIQIPWFCDLGGIKVGRVRGWRPDPAPGLLYYDTVNFAGRVRCPVRIDAGLSDWVCPPSGVRVLYNNLRCDKELIFRQGLDHAVYFGYDRNATPRVIAKEAGK</sequence>
<feature type="domain" description="Acetyl xylan esterase" evidence="4">
    <location>
        <begin position="287"/>
        <end position="482"/>
    </location>
</feature>
<feature type="signal peptide" evidence="3">
    <location>
        <begin position="1"/>
        <end position="20"/>
    </location>
</feature>
<dbReference type="Pfam" id="PF05448">
    <property type="entry name" value="AXE1"/>
    <property type="match status" value="2"/>
</dbReference>
<dbReference type="EMBL" id="QEKH01000006">
    <property type="protein sequence ID" value="PVY44546.1"/>
    <property type="molecule type" value="Genomic_DNA"/>
</dbReference>
<feature type="chain" id="PRO_5015756421" evidence="3">
    <location>
        <begin position="21"/>
        <end position="575"/>
    </location>
</feature>
<feature type="domain" description="Acetyl xylan esterase" evidence="4">
    <location>
        <begin position="501"/>
        <end position="561"/>
    </location>
</feature>
<gene>
    <name evidence="5" type="ORF">C8D82_10664</name>
</gene>
<name>A0A2U1B783_9BACT</name>